<dbReference type="RefSeq" id="WP_042514638.1">
    <property type="nucleotide sequence ID" value="NZ_CP065739.1"/>
</dbReference>
<dbReference type="InterPro" id="IPR011990">
    <property type="entry name" value="TPR-like_helical_dom_sf"/>
</dbReference>
<gene>
    <name evidence="3" type="ORF">I6G77_15150</name>
    <name evidence="4" type="ORF">P3F89_04620</name>
</gene>
<keyword evidence="1" id="KW-0175">Coiled coil</keyword>
<proteinExistence type="predicted"/>
<dbReference type="AlphaFoldDB" id="A0ABD7ZWA0"/>
<reference evidence="4 6" key="2">
    <citation type="submission" date="2023-03" db="EMBL/GenBank/DDBJ databases">
        <title>Plant growth-promoting bacteria for biocontrol of bacterial wilt in tomato.</title>
        <authorList>
            <person name="Song J."/>
            <person name="Jin Y.J."/>
        </authorList>
    </citation>
    <scope>NUCLEOTIDE SEQUENCE [LARGE SCALE GENOMIC DNA]</scope>
    <source>
        <strain evidence="4 6">T36S-23</strain>
    </source>
</reference>
<evidence type="ECO:0000313" key="4">
    <source>
        <dbReference type="EMBL" id="WMY16329.1"/>
    </source>
</evidence>
<dbReference type="SUPFAM" id="SSF48452">
    <property type="entry name" value="TPR-like"/>
    <property type="match status" value="1"/>
</dbReference>
<sequence>MEHIANQYNECIRLVQQGRIMQAKELILSLAALLPRNPRINWLLGLLEVYTGYPKKGITLWKVQSNVSSLQRQTIERVEAVLPIYEELYHLYNESVVLMKRKQYEEAKRLLGTVLGKREIYPLPAKVYYAYLLCLLAMGSIDLAKKELEQLPQYVKGEHSVLMLQKKYKLFEVADFEVQEKKSWLVHTIYASVLMLSLLSGGYFIHHMKESYQEEAVAKKLNEKRQNQQYKKVEQSLKEKNAALEKQIKENETQSSQETAILESSLMQNDSLKYKASWELYKDGRSLYKQGQYEKAITAFNNVRKLLSDSDIADDALYFTILSKIEVKDYKGIEKLYDEFLNNTSSNFKESDYIDAVLLSKARYFMDISKKDEAITILKKLDSEYGNKWTGQKAKKLLGTLLGEQYE</sequence>
<keyword evidence="2" id="KW-0472">Membrane</keyword>
<dbReference type="EMBL" id="CP119875">
    <property type="protein sequence ID" value="WMY16329.1"/>
    <property type="molecule type" value="Genomic_DNA"/>
</dbReference>
<dbReference type="Gene3D" id="1.25.40.10">
    <property type="entry name" value="Tetratricopeptide repeat domain"/>
    <property type="match status" value="2"/>
</dbReference>
<evidence type="ECO:0000313" key="5">
    <source>
        <dbReference type="Proteomes" id="UP000594791"/>
    </source>
</evidence>
<dbReference type="Pfam" id="PF13174">
    <property type="entry name" value="TPR_6"/>
    <property type="match status" value="1"/>
</dbReference>
<feature type="coiled-coil region" evidence="1">
    <location>
        <begin position="223"/>
        <end position="257"/>
    </location>
</feature>
<evidence type="ECO:0000256" key="1">
    <source>
        <dbReference type="SAM" id="Coils"/>
    </source>
</evidence>
<dbReference type="Proteomes" id="UP001260090">
    <property type="component" value="Chromosome"/>
</dbReference>
<dbReference type="EMBL" id="CP065739">
    <property type="protein sequence ID" value="QPR75469.1"/>
    <property type="molecule type" value="Genomic_DNA"/>
</dbReference>
<feature type="transmembrane region" description="Helical" evidence="2">
    <location>
        <begin position="127"/>
        <end position="144"/>
    </location>
</feature>
<dbReference type="GeneID" id="93006556"/>
<dbReference type="Proteomes" id="UP000594791">
    <property type="component" value="Chromosome"/>
</dbReference>
<accession>A0ABD7ZWA0</accession>
<keyword evidence="2" id="KW-0812">Transmembrane</keyword>
<name>A0ABD7ZWA0_9BACI</name>
<feature type="transmembrane region" description="Helical" evidence="2">
    <location>
        <begin position="184"/>
        <end position="205"/>
    </location>
</feature>
<evidence type="ECO:0000313" key="3">
    <source>
        <dbReference type="EMBL" id="QPR75469.1"/>
    </source>
</evidence>
<organism evidence="4 6">
    <name type="scientific">Bacillus tropicus</name>
    <dbReference type="NCBI Taxonomy" id="2026188"/>
    <lineage>
        <taxon>Bacteria</taxon>
        <taxon>Bacillati</taxon>
        <taxon>Bacillota</taxon>
        <taxon>Bacilli</taxon>
        <taxon>Bacillales</taxon>
        <taxon>Bacillaceae</taxon>
        <taxon>Bacillus</taxon>
        <taxon>Bacillus cereus group</taxon>
    </lineage>
</organism>
<keyword evidence="5" id="KW-1185">Reference proteome</keyword>
<reference evidence="3 5" key="1">
    <citation type="submission" date="2020-12" db="EMBL/GenBank/DDBJ databases">
        <title>FDA dAtabase for Regulatory Grade micrObial Sequences (FDA-ARGOS): Supporting development and validation of Infectious Disease Dx tests.</title>
        <authorList>
            <person name="Nelson B."/>
            <person name="Plummer A."/>
            <person name="Tallon L."/>
            <person name="Sadzewicz L."/>
            <person name="Zhao X."/>
            <person name="Boylan J."/>
            <person name="Ott S."/>
            <person name="Bowen H."/>
            <person name="Vavikolanu K."/>
            <person name="Mehta A."/>
            <person name="Aluvathingal J."/>
            <person name="Nadendla S."/>
            <person name="Myers T."/>
            <person name="Yan Y."/>
            <person name="Sichtig H."/>
        </authorList>
    </citation>
    <scope>NUCLEOTIDE SEQUENCE [LARGE SCALE GENOMIC DNA]</scope>
    <source>
        <strain evidence="3 5">FDAARGOS_920</strain>
    </source>
</reference>
<dbReference type="InterPro" id="IPR019734">
    <property type="entry name" value="TPR_rpt"/>
</dbReference>
<evidence type="ECO:0000313" key="6">
    <source>
        <dbReference type="Proteomes" id="UP001260090"/>
    </source>
</evidence>
<keyword evidence="2" id="KW-1133">Transmembrane helix</keyword>
<protein>
    <submittedName>
        <fullName evidence="4">Tetratricopeptide repeat protein</fullName>
    </submittedName>
</protein>
<evidence type="ECO:0000256" key="2">
    <source>
        <dbReference type="SAM" id="Phobius"/>
    </source>
</evidence>